<sequence>METIKLYKKQHDTLYYWQAWSRTLKAGVINQGIVGEVGPKEVIRAKNKTEFEVLIQERINAARQEGFSEATTEDILVIEYEAENMTANKLKKLHRLGDHLDYLVGYTGLGAFDGNGYGFGKMDVSVTVVNFEIAKRVIAADLADTIFGNYLSINKVDLEETDED</sequence>
<organism evidence="1 2">
    <name type="scientific">Hymenobacter monticola</name>
    <dbReference type="NCBI Taxonomy" id="1705399"/>
    <lineage>
        <taxon>Bacteria</taxon>
        <taxon>Pseudomonadati</taxon>
        <taxon>Bacteroidota</taxon>
        <taxon>Cytophagia</taxon>
        <taxon>Cytophagales</taxon>
        <taxon>Hymenobacteraceae</taxon>
        <taxon>Hymenobacter</taxon>
    </lineage>
</organism>
<dbReference type="Proteomes" id="UP000831390">
    <property type="component" value="Chromosome"/>
</dbReference>
<name>A0ABY4B247_9BACT</name>
<protein>
    <recommendedName>
        <fullName evidence="3">WGR domain-containing protein</fullName>
    </recommendedName>
</protein>
<dbReference type="RefSeq" id="WP_243512200.1">
    <property type="nucleotide sequence ID" value="NZ_CP094534.1"/>
</dbReference>
<evidence type="ECO:0000313" key="1">
    <source>
        <dbReference type="EMBL" id="UOE32879.1"/>
    </source>
</evidence>
<evidence type="ECO:0000313" key="2">
    <source>
        <dbReference type="Proteomes" id="UP000831390"/>
    </source>
</evidence>
<proteinExistence type="predicted"/>
<evidence type="ECO:0008006" key="3">
    <source>
        <dbReference type="Google" id="ProtNLM"/>
    </source>
</evidence>
<gene>
    <name evidence="1" type="ORF">MTP16_17295</name>
</gene>
<dbReference type="EMBL" id="CP094534">
    <property type="protein sequence ID" value="UOE32879.1"/>
    <property type="molecule type" value="Genomic_DNA"/>
</dbReference>
<reference evidence="1 2" key="1">
    <citation type="submission" date="2022-03" db="EMBL/GenBank/DDBJ databases">
        <title>Hymenobactersp. isolated from the air.</title>
        <authorList>
            <person name="Won M."/>
            <person name="Kwon S.-W."/>
        </authorList>
    </citation>
    <scope>NUCLEOTIDE SEQUENCE [LARGE SCALE GENOMIC DNA]</scope>
    <source>
        <strain evidence="1 2">KACC 22596</strain>
    </source>
</reference>
<accession>A0ABY4B247</accession>
<keyword evidence="2" id="KW-1185">Reference proteome</keyword>